<keyword evidence="2" id="KW-1185">Reference proteome</keyword>
<protein>
    <submittedName>
        <fullName evidence="1">Uncharacterized protein</fullName>
    </submittedName>
</protein>
<sequence length="157" mass="17704">MSENKKQGELDMSDLGFALPYNTSGLSADDRACMVNALKNKLQSLAGQHTDVMEALTPKVKKRVFLFTEAILISIAKNARHFFLSVCMKDWRFDWMQLMKLCRDVTVVFLISLLLTSITQPSLRRRWGSLASPPEGTSPSVCSQSLPKTLLHLTWIE</sequence>
<evidence type="ECO:0000313" key="2">
    <source>
        <dbReference type="Proteomes" id="UP000233837"/>
    </source>
</evidence>
<name>A0A2I0V937_9ASPA</name>
<reference evidence="1 2" key="2">
    <citation type="journal article" date="2017" name="Nature">
        <title>The Apostasia genome and the evolution of orchids.</title>
        <authorList>
            <person name="Zhang G.Q."/>
            <person name="Liu K.W."/>
            <person name="Li Z."/>
            <person name="Lohaus R."/>
            <person name="Hsiao Y.Y."/>
            <person name="Niu S.C."/>
            <person name="Wang J.Y."/>
            <person name="Lin Y.C."/>
            <person name="Xu Q."/>
            <person name="Chen L.J."/>
            <person name="Yoshida K."/>
            <person name="Fujiwara S."/>
            <person name="Wang Z.W."/>
            <person name="Zhang Y.Q."/>
            <person name="Mitsuda N."/>
            <person name="Wang M."/>
            <person name="Liu G.H."/>
            <person name="Pecoraro L."/>
            <person name="Huang H.X."/>
            <person name="Xiao X.J."/>
            <person name="Lin M."/>
            <person name="Wu X.Y."/>
            <person name="Wu W.L."/>
            <person name="Chen Y.Y."/>
            <person name="Chang S.B."/>
            <person name="Sakamoto S."/>
            <person name="Ohme-Takagi M."/>
            <person name="Yagi M."/>
            <person name="Zeng S.J."/>
            <person name="Shen C.Y."/>
            <person name="Yeh C.M."/>
            <person name="Luo Y.B."/>
            <person name="Tsai W.C."/>
            <person name="Van de Peer Y."/>
            <person name="Liu Z.J."/>
        </authorList>
    </citation>
    <scope>NUCLEOTIDE SEQUENCE [LARGE SCALE GENOMIC DNA]</scope>
    <source>
        <tissue evidence="1">The whole plant</tissue>
    </source>
</reference>
<evidence type="ECO:0000313" key="1">
    <source>
        <dbReference type="EMBL" id="PKU59927.1"/>
    </source>
</evidence>
<dbReference type="STRING" id="906689.A0A2I0V937"/>
<reference evidence="1 2" key="1">
    <citation type="journal article" date="2016" name="Sci. Rep.">
        <title>The Dendrobium catenatum Lindl. genome sequence provides insights into polysaccharide synthase, floral development and adaptive evolution.</title>
        <authorList>
            <person name="Zhang G.Q."/>
            <person name="Xu Q."/>
            <person name="Bian C."/>
            <person name="Tsai W.C."/>
            <person name="Yeh C.M."/>
            <person name="Liu K.W."/>
            <person name="Yoshida K."/>
            <person name="Zhang L.S."/>
            <person name="Chang S.B."/>
            <person name="Chen F."/>
            <person name="Shi Y."/>
            <person name="Su Y.Y."/>
            <person name="Zhang Y.Q."/>
            <person name="Chen L.J."/>
            <person name="Yin Y."/>
            <person name="Lin M."/>
            <person name="Huang H."/>
            <person name="Deng H."/>
            <person name="Wang Z.W."/>
            <person name="Zhu S.L."/>
            <person name="Zhao X."/>
            <person name="Deng C."/>
            <person name="Niu S.C."/>
            <person name="Huang J."/>
            <person name="Wang M."/>
            <person name="Liu G.H."/>
            <person name="Yang H.J."/>
            <person name="Xiao X.J."/>
            <person name="Hsiao Y.Y."/>
            <person name="Wu W.L."/>
            <person name="Chen Y.Y."/>
            <person name="Mitsuda N."/>
            <person name="Ohme-Takagi M."/>
            <person name="Luo Y.B."/>
            <person name="Van de Peer Y."/>
            <person name="Liu Z.J."/>
        </authorList>
    </citation>
    <scope>NUCLEOTIDE SEQUENCE [LARGE SCALE GENOMIC DNA]</scope>
    <source>
        <tissue evidence="1">The whole plant</tissue>
    </source>
</reference>
<organism evidence="1 2">
    <name type="scientific">Dendrobium catenatum</name>
    <dbReference type="NCBI Taxonomy" id="906689"/>
    <lineage>
        <taxon>Eukaryota</taxon>
        <taxon>Viridiplantae</taxon>
        <taxon>Streptophyta</taxon>
        <taxon>Embryophyta</taxon>
        <taxon>Tracheophyta</taxon>
        <taxon>Spermatophyta</taxon>
        <taxon>Magnoliopsida</taxon>
        <taxon>Liliopsida</taxon>
        <taxon>Asparagales</taxon>
        <taxon>Orchidaceae</taxon>
        <taxon>Epidendroideae</taxon>
        <taxon>Malaxideae</taxon>
        <taxon>Dendrobiinae</taxon>
        <taxon>Dendrobium</taxon>
    </lineage>
</organism>
<accession>A0A2I0V937</accession>
<dbReference type="EMBL" id="KZ504038">
    <property type="protein sequence ID" value="PKU59927.1"/>
    <property type="molecule type" value="Genomic_DNA"/>
</dbReference>
<gene>
    <name evidence="1" type="ORF">MA16_Dca019629</name>
</gene>
<proteinExistence type="predicted"/>
<dbReference type="Proteomes" id="UP000233837">
    <property type="component" value="Unassembled WGS sequence"/>
</dbReference>
<dbReference type="AlphaFoldDB" id="A0A2I0V937"/>